<reference evidence="6 7" key="1">
    <citation type="submission" date="2016-02" db="EMBL/GenBank/DDBJ databases">
        <title>Complete Genome of H5569, the type strain of the newly described species Haematospirillium jordaniae.</title>
        <authorList>
            <person name="Nicholson A.C."/>
            <person name="Humrighouse B.W."/>
            <person name="Loparov V."/>
            <person name="McQuiston J.R."/>
        </authorList>
    </citation>
    <scope>NUCLEOTIDE SEQUENCE [LARGE SCALE GENOMIC DNA]</scope>
    <source>
        <strain evidence="6 7">H5569</strain>
    </source>
</reference>
<dbReference type="PANTHER" id="PTHR30537:SF74">
    <property type="entry name" value="HTH-TYPE TRANSCRIPTIONAL REGULATOR TRPI"/>
    <property type="match status" value="1"/>
</dbReference>
<dbReference type="CDD" id="cd08432">
    <property type="entry name" value="PBP2_GcdR_TrpI_HvrB_AmpR_like"/>
    <property type="match status" value="1"/>
</dbReference>
<dbReference type="SUPFAM" id="SSF46785">
    <property type="entry name" value="Winged helix' DNA-binding domain"/>
    <property type="match status" value="1"/>
</dbReference>
<dbReference type="PANTHER" id="PTHR30537">
    <property type="entry name" value="HTH-TYPE TRANSCRIPTIONAL REGULATOR"/>
    <property type="match status" value="1"/>
</dbReference>
<dbReference type="GO" id="GO:0006351">
    <property type="term" value="P:DNA-templated transcription"/>
    <property type="evidence" value="ECO:0007669"/>
    <property type="project" value="TreeGrafter"/>
</dbReference>
<dbReference type="InterPro" id="IPR000847">
    <property type="entry name" value="LysR_HTH_N"/>
</dbReference>
<accession>A0A143DEF3</accession>
<dbReference type="InterPro" id="IPR036388">
    <property type="entry name" value="WH-like_DNA-bd_sf"/>
</dbReference>
<dbReference type="OrthoDB" id="9794694at2"/>
<dbReference type="PROSITE" id="PS50931">
    <property type="entry name" value="HTH_LYSR"/>
    <property type="match status" value="1"/>
</dbReference>
<evidence type="ECO:0000256" key="4">
    <source>
        <dbReference type="ARBA" id="ARBA00023163"/>
    </source>
</evidence>
<dbReference type="InterPro" id="IPR036390">
    <property type="entry name" value="WH_DNA-bd_sf"/>
</dbReference>
<keyword evidence="4" id="KW-0804">Transcription</keyword>
<dbReference type="AlphaFoldDB" id="A0A143DEF3"/>
<gene>
    <name evidence="6" type="ORF">AY555_07870</name>
</gene>
<dbReference type="Pfam" id="PF03466">
    <property type="entry name" value="LysR_substrate"/>
    <property type="match status" value="1"/>
</dbReference>
<dbReference type="PRINTS" id="PR00039">
    <property type="entry name" value="HTHLYSR"/>
</dbReference>
<dbReference type="Proteomes" id="UP000076066">
    <property type="component" value="Chromosome"/>
</dbReference>
<evidence type="ECO:0000259" key="5">
    <source>
        <dbReference type="PROSITE" id="PS50931"/>
    </source>
</evidence>
<dbReference type="InterPro" id="IPR058163">
    <property type="entry name" value="LysR-type_TF_proteobact-type"/>
</dbReference>
<dbReference type="FunFam" id="1.10.10.10:FF:000038">
    <property type="entry name" value="Glycine cleavage system transcriptional activator"/>
    <property type="match status" value="1"/>
</dbReference>
<dbReference type="GeneID" id="53317072"/>
<dbReference type="GO" id="GO:0003700">
    <property type="term" value="F:DNA-binding transcription factor activity"/>
    <property type="evidence" value="ECO:0007669"/>
    <property type="project" value="InterPro"/>
</dbReference>
<dbReference type="Gene3D" id="1.10.10.10">
    <property type="entry name" value="Winged helix-like DNA-binding domain superfamily/Winged helix DNA-binding domain"/>
    <property type="match status" value="1"/>
</dbReference>
<evidence type="ECO:0000256" key="2">
    <source>
        <dbReference type="ARBA" id="ARBA00023015"/>
    </source>
</evidence>
<dbReference type="RefSeq" id="WP_066135385.1">
    <property type="nucleotide sequence ID" value="NZ_CP014525.1"/>
</dbReference>
<dbReference type="EMBL" id="CP014525">
    <property type="protein sequence ID" value="AMW35104.1"/>
    <property type="molecule type" value="Genomic_DNA"/>
</dbReference>
<dbReference type="SUPFAM" id="SSF53850">
    <property type="entry name" value="Periplasmic binding protein-like II"/>
    <property type="match status" value="1"/>
</dbReference>
<comment type="similarity">
    <text evidence="1">Belongs to the LysR transcriptional regulatory family.</text>
</comment>
<evidence type="ECO:0000313" key="6">
    <source>
        <dbReference type="EMBL" id="AMW35104.1"/>
    </source>
</evidence>
<dbReference type="GO" id="GO:0043565">
    <property type="term" value="F:sequence-specific DNA binding"/>
    <property type="evidence" value="ECO:0007669"/>
    <property type="project" value="TreeGrafter"/>
</dbReference>
<feature type="domain" description="HTH lysR-type" evidence="5">
    <location>
        <begin position="6"/>
        <end position="63"/>
    </location>
</feature>
<organism evidence="6 7">
    <name type="scientific">Haematospirillum jordaniae</name>
    <dbReference type="NCBI Taxonomy" id="1549855"/>
    <lineage>
        <taxon>Bacteria</taxon>
        <taxon>Pseudomonadati</taxon>
        <taxon>Pseudomonadota</taxon>
        <taxon>Alphaproteobacteria</taxon>
        <taxon>Rhodospirillales</taxon>
        <taxon>Novispirillaceae</taxon>
        <taxon>Haematospirillum</taxon>
    </lineage>
</organism>
<protein>
    <recommendedName>
        <fullName evidence="5">HTH lysR-type domain-containing protein</fullName>
    </recommendedName>
</protein>
<proteinExistence type="inferred from homology"/>
<dbReference type="InterPro" id="IPR005119">
    <property type="entry name" value="LysR_subst-bd"/>
</dbReference>
<dbReference type="KEGG" id="hjo:AY555_07870"/>
<dbReference type="Pfam" id="PF00126">
    <property type="entry name" value="HTH_1"/>
    <property type="match status" value="1"/>
</dbReference>
<evidence type="ECO:0000256" key="1">
    <source>
        <dbReference type="ARBA" id="ARBA00009437"/>
    </source>
</evidence>
<keyword evidence="3" id="KW-0238">DNA-binding</keyword>
<keyword evidence="2" id="KW-0805">Transcription regulation</keyword>
<keyword evidence="7" id="KW-1185">Reference proteome</keyword>
<sequence length="303" mass="32694">MKRELPSLNALRAFEAAARHSSFVGAAEELAVTPAAVSHQIRSLEDHFGASLFQRHHRAVELTPVGRRLLPGLTDAFDRLTMAVNDARPRPDSPVTVSVASPFAAKWLAPRLEGFFSCHPDIPVQVQPDMKGEPSESTNADLAVFLADPDGQGVGRLFEDQLFPVCAPVLRMSLKAPANLSMQTILHDSSARELDAAGWSSWLRAVGMHGFCGAREQYMDHGALVMDAALHGLGVALARGAFVASELRTGTLVRPFDVSVSSGRPWCLLSNPDTASAPGVMAFRNWLLAEASTFRSANPRLVH</sequence>
<evidence type="ECO:0000313" key="7">
    <source>
        <dbReference type="Proteomes" id="UP000076066"/>
    </source>
</evidence>
<dbReference type="STRING" id="1549855.AY555_07870"/>
<dbReference type="Gene3D" id="3.40.190.10">
    <property type="entry name" value="Periplasmic binding protein-like II"/>
    <property type="match status" value="2"/>
</dbReference>
<evidence type="ECO:0000256" key="3">
    <source>
        <dbReference type="ARBA" id="ARBA00023125"/>
    </source>
</evidence>
<name>A0A143DEF3_9PROT</name>